<keyword evidence="5" id="KW-0106">Calcium</keyword>
<dbReference type="InterPro" id="IPR014756">
    <property type="entry name" value="Ig_E-set"/>
</dbReference>
<sequence length="719" mass="80598">VAALELRSVDLQSPRNNKAHHTQEMGLRRLIVRRGQPFTLQLHFNRPFHCGTDHITFVAETGPAPTKLSGTRATFGLTQARQGNVWSASDFTIDSNSLFVSLFTPASAVIGPYTLKIDISQGQGYSTTHPVGTFILLFNPWSAEDDVYLPSEILLREYIMMDYGFVHKGHERFITSWPWNYGQFEEDIIDICFEILNKSLYFLENPSKDYSQRNDVVYICRVVSAMINSNDDNGVLQGNWGEDYSRGVSPLEWNGSVAILRQWSARGGQPVKYGQCWVFAAVMCTVMRCLGVPTRVVSNFRSAHNVDGNLTIDTYYDRNAEMLSTQKRDKVWNFHVWNECWMIRKDLPPGFNGWQVLDPTPQQTSSGLFCCGPASVKAIREGEIHLPYDTPFVYAEVNADEVIWLFGDGQAQEILAHNTSSIGKKISTKLVGSDQRQDITSSYKYPEGTRGPGDLGGSHHRLLLSWSGGGSKGRGRCTRRERAPGLWKEQLLIFLKILIRGHLSGKQLALEPALVGWEKHFIFKIEPLVIEVCIHIGGITYILEVRIPGKEKPLGLMMMIVMTVSILMTKKIQWPLLLPYNNYRNKLTDEKLIRVSGIAEVEGTGRSILVLKDISLEPPHLSIEVSERAEVGKPLRVHITLTNTRTVALSHCTMVLEGSGLIHGQVSNDLGTLVAGHTIQIQLDLHPFKAGPRQLQVLISSNEVKEIKGYKDVFVAAAR</sequence>
<dbReference type="Proteomes" id="UP000001074">
    <property type="component" value="Unassembled WGS sequence"/>
</dbReference>
<name>G1PCA4_MYOLU</name>
<dbReference type="Ensembl" id="ENSMLUT00000008821.2">
    <property type="protein sequence ID" value="ENSMLUP00000008039.2"/>
    <property type="gene ID" value="ENSMLUG00000008802.2"/>
</dbReference>
<evidence type="ECO:0000256" key="1">
    <source>
        <dbReference type="ARBA" id="ARBA00001913"/>
    </source>
</evidence>
<evidence type="ECO:0000256" key="6">
    <source>
        <dbReference type="ARBA" id="ARBA00023315"/>
    </source>
</evidence>
<comment type="similarity">
    <text evidence="2">Belongs to the transglutaminase superfamily. Transglutaminase family.</text>
</comment>
<dbReference type="InterPro" id="IPR036985">
    <property type="entry name" value="Transglutaminase-like_sf"/>
</dbReference>
<dbReference type="InterPro" id="IPR013808">
    <property type="entry name" value="Transglutaminase_AS"/>
</dbReference>
<evidence type="ECO:0000256" key="4">
    <source>
        <dbReference type="ARBA" id="ARBA00022723"/>
    </source>
</evidence>
<dbReference type="SUPFAM" id="SSF54001">
    <property type="entry name" value="Cysteine proteinases"/>
    <property type="match status" value="1"/>
</dbReference>
<evidence type="ECO:0000313" key="11">
    <source>
        <dbReference type="Proteomes" id="UP000001074"/>
    </source>
</evidence>
<organism evidence="10 11">
    <name type="scientific">Myotis lucifugus</name>
    <name type="common">Little brown bat</name>
    <dbReference type="NCBI Taxonomy" id="59463"/>
    <lineage>
        <taxon>Eukaryota</taxon>
        <taxon>Metazoa</taxon>
        <taxon>Chordata</taxon>
        <taxon>Craniata</taxon>
        <taxon>Vertebrata</taxon>
        <taxon>Euteleostomi</taxon>
        <taxon>Mammalia</taxon>
        <taxon>Eutheria</taxon>
        <taxon>Laurasiatheria</taxon>
        <taxon>Chiroptera</taxon>
        <taxon>Yangochiroptera</taxon>
        <taxon>Vespertilionidae</taxon>
        <taxon>Myotis</taxon>
    </lineage>
</organism>
<keyword evidence="6" id="KW-0012">Acyltransferase</keyword>
<reference evidence="10 11" key="1">
    <citation type="journal article" date="2011" name="Nature">
        <title>A high-resolution map of human evolutionary constraint using 29 mammals.</title>
        <authorList>
            <person name="Lindblad-Toh K."/>
            <person name="Garber M."/>
            <person name="Zuk O."/>
            <person name="Lin M.F."/>
            <person name="Parker B.J."/>
            <person name="Washietl S."/>
            <person name="Kheradpour P."/>
            <person name="Ernst J."/>
            <person name="Jordan G."/>
            <person name="Mauceli E."/>
            <person name="Ward L.D."/>
            <person name="Lowe C.B."/>
            <person name="Holloway A.K."/>
            <person name="Clamp M."/>
            <person name="Gnerre S."/>
            <person name="Alfoldi J."/>
            <person name="Beal K."/>
            <person name="Chang J."/>
            <person name="Clawson H."/>
            <person name="Cuff J."/>
            <person name="Di Palma F."/>
            <person name="Fitzgerald S."/>
            <person name="Flicek P."/>
            <person name="Guttman M."/>
            <person name="Hubisz M.J."/>
            <person name="Jaffe D.B."/>
            <person name="Jungreis I."/>
            <person name="Kent W.J."/>
            <person name="Kostka D."/>
            <person name="Lara M."/>
            <person name="Martins A.L."/>
            <person name="Massingham T."/>
            <person name="Moltke I."/>
            <person name="Raney B.J."/>
            <person name="Rasmussen M.D."/>
            <person name="Robinson J."/>
            <person name="Stark A."/>
            <person name="Vilella A.J."/>
            <person name="Wen J."/>
            <person name="Xie X."/>
            <person name="Zody M.C."/>
            <person name="Baldwin J."/>
            <person name="Bloom T."/>
            <person name="Chin C.W."/>
            <person name="Heiman D."/>
            <person name="Nicol R."/>
            <person name="Nusbaum C."/>
            <person name="Young S."/>
            <person name="Wilkinson J."/>
            <person name="Worley K.C."/>
            <person name="Kovar C.L."/>
            <person name="Muzny D.M."/>
            <person name="Gibbs R.A."/>
            <person name="Cree A."/>
            <person name="Dihn H.H."/>
            <person name="Fowler G."/>
            <person name="Jhangiani S."/>
            <person name="Joshi V."/>
            <person name="Lee S."/>
            <person name="Lewis L.R."/>
            <person name="Nazareth L.V."/>
            <person name="Okwuonu G."/>
            <person name="Santibanez J."/>
            <person name="Warren W.C."/>
            <person name="Mardis E.R."/>
            <person name="Weinstock G.M."/>
            <person name="Wilson R.K."/>
            <person name="Delehaunty K."/>
            <person name="Dooling D."/>
            <person name="Fronik C."/>
            <person name="Fulton L."/>
            <person name="Fulton B."/>
            <person name="Graves T."/>
            <person name="Minx P."/>
            <person name="Sodergren E."/>
            <person name="Birney E."/>
            <person name="Margulies E.H."/>
            <person name="Herrero J."/>
            <person name="Green E.D."/>
            <person name="Haussler D."/>
            <person name="Siepel A."/>
            <person name="Goldman N."/>
            <person name="Pollard K.S."/>
            <person name="Pedersen J.S."/>
            <person name="Lander E.S."/>
            <person name="Kellis M."/>
        </authorList>
    </citation>
    <scope>NUCLEOTIDE SEQUENCE [LARGE SCALE GENOMIC DNA]</scope>
</reference>
<dbReference type="EC" id="2.3.2.13" evidence="7"/>
<evidence type="ECO:0000256" key="5">
    <source>
        <dbReference type="ARBA" id="ARBA00022837"/>
    </source>
</evidence>
<feature type="active site" evidence="8">
    <location>
        <position position="276"/>
    </location>
</feature>
<dbReference type="InterPro" id="IPR008958">
    <property type="entry name" value="Transglutaminase_C"/>
</dbReference>
<gene>
    <name evidence="10" type="primary">TGM7</name>
</gene>
<dbReference type="OMA" id="TDHITFV"/>
<dbReference type="Pfam" id="PF01841">
    <property type="entry name" value="Transglut_core"/>
    <property type="match status" value="1"/>
</dbReference>
<comment type="cofactor">
    <cofactor evidence="1">
        <name>Ca(2+)</name>
        <dbReference type="ChEBI" id="CHEBI:29108"/>
    </cofactor>
</comment>
<dbReference type="GeneTree" id="ENSGT01050000244866"/>
<evidence type="ECO:0000313" key="10">
    <source>
        <dbReference type="Ensembl" id="ENSMLUP00000008039.2"/>
    </source>
</evidence>
<evidence type="ECO:0000256" key="3">
    <source>
        <dbReference type="ARBA" id="ARBA00022679"/>
    </source>
</evidence>
<dbReference type="PIRSF" id="PIRSF000459">
    <property type="entry name" value="TGM_EBP42"/>
    <property type="match status" value="1"/>
</dbReference>
<dbReference type="PROSITE" id="PS00547">
    <property type="entry name" value="TRANSGLUTAMINASES"/>
    <property type="match status" value="1"/>
</dbReference>
<dbReference type="PANTHER" id="PTHR11590:SF41">
    <property type="entry name" value="PROTEIN-GLUTAMINE GAMMA-GLUTAMYLTRANSFERASE Z"/>
    <property type="match status" value="1"/>
</dbReference>
<keyword evidence="11" id="KW-1185">Reference proteome</keyword>
<dbReference type="InterPro" id="IPR050779">
    <property type="entry name" value="Transglutaminase"/>
</dbReference>
<dbReference type="GO" id="GO:0046872">
    <property type="term" value="F:metal ion binding"/>
    <property type="evidence" value="ECO:0007669"/>
    <property type="project" value="UniProtKB-KW"/>
</dbReference>
<accession>G1PCA4</accession>
<dbReference type="InParanoid" id="G1PCA4"/>
<dbReference type="HOGENOM" id="CLU_013435_1_0_1"/>
<dbReference type="SMART" id="SM00460">
    <property type="entry name" value="TGc"/>
    <property type="match status" value="1"/>
</dbReference>
<evidence type="ECO:0000256" key="2">
    <source>
        <dbReference type="ARBA" id="ARBA00005968"/>
    </source>
</evidence>
<evidence type="ECO:0000256" key="7">
    <source>
        <dbReference type="ARBA" id="ARBA00024222"/>
    </source>
</evidence>
<dbReference type="InterPro" id="IPR023608">
    <property type="entry name" value="Transglutaminase_animal"/>
</dbReference>
<dbReference type="InterPro" id="IPR013783">
    <property type="entry name" value="Ig-like_fold"/>
</dbReference>
<dbReference type="InterPro" id="IPR038765">
    <property type="entry name" value="Papain-like_cys_pep_sf"/>
</dbReference>
<dbReference type="PANTHER" id="PTHR11590">
    <property type="entry name" value="PROTEIN-GLUTAMINE GAMMA-GLUTAMYLTRANSFERASE"/>
    <property type="match status" value="1"/>
</dbReference>
<dbReference type="Gene3D" id="2.60.40.10">
    <property type="entry name" value="Immunoglobulins"/>
    <property type="match status" value="3"/>
</dbReference>
<dbReference type="FunFam" id="2.60.40.10:FF:000278">
    <property type="entry name" value="Protein-glutamine gamma-glutamyltransferase 2"/>
    <property type="match status" value="1"/>
</dbReference>
<feature type="active site" evidence="8">
    <location>
        <position position="358"/>
    </location>
</feature>
<keyword evidence="4" id="KW-0479">Metal-binding</keyword>
<proteinExistence type="inferred from homology"/>
<evidence type="ECO:0000256" key="8">
    <source>
        <dbReference type="PIRSR" id="PIRSR000459-1"/>
    </source>
</evidence>
<keyword evidence="3" id="KW-0808">Transferase</keyword>
<dbReference type="FunFam" id="3.90.260.10:FF:000001">
    <property type="entry name" value="Protein-glutamine gamma-glutamyltransferase 2"/>
    <property type="match status" value="1"/>
</dbReference>
<dbReference type="SUPFAM" id="SSF49309">
    <property type="entry name" value="Transglutaminase, two C-terminal domains"/>
    <property type="match status" value="2"/>
</dbReference>
<dbReference type="AlphaFoldDB" id="G1PCA4"/>
<evidence type="ECO:0000259" key="9">
    <source>
        <dbReference type="SMART" id="SM00460"/>
    </source>
</evidence>
<dbReference type="Pfam" id="PF00868">
    <property type="entry name" value="Transglut_N"/>
    <property type="match status" value="1"/>
</dbReference>
<feature type="domain" description="Transglutaminase-like" evidence="9">
    <location>
        <begin position="268"/>
        <end position="361"/>
    </location>
</feature>
<reference evidence="10" key="3">
    <citation type="submission" date="2025-09" db="UniProtKB">
        <authorList>
            <consortium name="Ensembl"/>
        </authorList>
    </citation>
    <scope>IDENTIFICATION</scope>
</reference>
<dbReference type="EMBL" id="AAPE02025795">
    <property type="status" value="NOT_ANNOTATED_CDS"/>
    <property type="molecule type" value="Genomic_DNA"/>
</dbReference>
<dbReference type="InterPro" id="IPR036238">
    <property type="entry name" value="Transglutaminase_C_sf"/>
</dbReference>
<dbReference type="InterPro" id="IPR001102">
    <property type="entry name" value="Transglutaminase_N"/>
</dbReference>
<dbReference type="GO" id="GO:0003810">
    <property type="term" value="F:protein-glutamine gamma-glutamyltransferase activity"/>
    <property type="evidence" value="ECO:0007669"/>
    <property type="project" value="UniProtKB-EC"/>
</dbReference>
<dbReference type="InterPro" id="IPR002931">
    <property type="entry name" value="Transglutaminase-like"/>
</dbReference>
<dbReference type="STRING" id="59463.ENSMLUP00000008039"/>
<dbReference type="FunFam" id="2.60.40.10:FF:000090">
    <property type="entry name" value="Protein-glutamine gamma-glutamyltransferase 2"/>
    <property type="match status" value="1"/>
</dbReference>
<feature type="active site" evidence="8">
    <location>
        <position position="335"/>
    </location>
</feature>
<dbReference type="FunCoup" id="G1PCA4">
    <property type="interactions" value="5"/>
</dbReference>
<dbReference type="Gene3D" id="3.90.260.10">
    <property type="entry name" value="Transglutaminase-like"/>
    <property type="match status" value="1"/>
</dbReference>
<dbReference type="eggNOG" id="ENOG502QTRA">
    <property type="taxonomic scope" value="Eukaryota"/>
</dbReference>
<protein>
    <recommendedName>
        <fullName evidence="7">protein-glutamine gamma-glutamyltransferase</fullName>
        <ecNumber evidence="7">2.3.2.13</ecNumber>
    </recommendedName>
</protein>
<dbReference type="SUPFAM" id="SSF81296">
    <property type="entry name" value="E set domains"/>
    <property type="match status" value="1"/>
</dbReference>
<dbReference type="Pfam" id="PF00927">
    <property type="entry name" value="Transglut_C"/>
    <property type="match status" value="1"/>
</dbReference>
<reference evidence="10" key="2">
    <citation type="submission" date="2025-08" db="UniProtKB">
        <authorList>
            <consortium name="Ensembl"/>
        </authorList>
    </citation>
    <scope>IDENTIFICATION</scope>
</reference>